<dbReference type="PANTHER" id="PTHR11669:SF51">
    <property type="entry name" value="AAA+ ATPASE DOMAIN-CONTAINING PROTEIN"/>
    <property type="match status" value="1"/>
</dbReference>
<evidence type="ECO:0008006" key="6">
    <source>
        <dbReference type="Google" id="ProtNLM"/>
    </source>
</evidence>
<dbReference type="InterPro" id="IPR022754">
    <property type="entry name" value="DNA_pol_III_gamma-3"/>
</dbReference>
<evidence type="ECO:0000259" key="3">
    <source>
        <dbReference type="Pfam" id="PF23007"/>
    </source>
</evidence>
<dbReference type="Gene3D" id="1.10.8.60">
    <property type="match status" value="1"/>
</dbReference>
<dbReference type="Pfam" id="PF13177">
    <property type="entry name" value="DNA_pol3_delta2"/>
    <property type="match status" value="1"/>
</dbReference>
<protein>
    <recommendedName>
        <fullName evidence="6">AAA+ ATPase domain-containing protein</fullName>
    </recommendedName>
</protein>
<dbReference type="InterPro" id="IPR008921">
    <property type="entry name" value="DNA_pol3_clamp-load_cplx_C"/>
</dbReference>
<feature type="region of interest" description="Disordered" evidence="1">
    <location>
        <begin position="906"/>
        <end position="933"/>
    </location>
</feature>
<dbReference type="InterPro" id="IPR050238">
    <property type="entry name" value="DNA_Rep/Repair_Clamp_Loader"/>
</dbReference>
<comment type="caution">
    <text evidence="4">The sequence shown here is derived from an EMBL/GenBank/DDBJ whole genome shotgun (WGS) entry which is preliminary data.</text>
</comment>
<dbReference type="Pfam" id="PF23007">
    <property type="entry name" value="DnaA_N-like_STI"/>
    <property type="match status" value="1"/>
</dbReference>
<organism evidence="4 5">
    <name type="scientific">Hevea brasiliensis</name>
    <name type="common">Para rubber tree</name>
    <name type="synonym">Siphonia brasiliensis</name>
    <dbReference type="NCBI Taxonomy" id="3981"/>
    <lineage>
        <taxon>Eukaryota</taxon>
        <taxon>Viridiplantae</taxon>
        <taxon>Streptophyta</taxon>
        <taxon>Embryophyta</taxon>
        <taxon>Tracheophyta</taxon>
        <taxon>Spermatophyta</taxon>
        <taxon>Magnoliopsida</taxon>
        <taxon>eudicotyledons</taxon>
        <taxon>Gunneridae</taxon>
        <taxon>Pentapetalae</taxon>
        <taxon>rosids</taxon>
        <taxon>fabids</taxon>
        <taxon>Malpighiales</taxon>
        <taxon>Euphorbiaceae</taxon>
        <taxon>Crotonoideae</taxon>
        <taxon>Micrandreae</taxon>
        <taxon>Hevea</taxon>
    </lineage>
</organism>
<dbReference type="Pfam" id="PF12169">
    <property type="entry name" value="DNA_pol3_gamma3"/>
    <property type="match status" value="1"/>
</dbReference>
<feature type="domain" description="DNA polymerase III gamma subunit" evidence="2">
    <location>
        <begin position="455"/>
        <end position="531"/>
    </location>
</feature>
<dbReference type="Gene3D" id="1.20.272.10">
    <property type="match status" value="1"/>
</dbReference>
<keyword evidence="5" id="KW-1185">Reference proteome</keyword>
<feature type="domain" description="STICHEL DnaA-N-like alpha-beta" evidence="3">
    <location>
        <begin position="659"/>
        <end position="739"/>
    </location>
</feature>
<dbReference type="SUPFAM" id="SSF52540">
    <property type="entry name" value="P-loop containing nucleoside triphosphate hydrolases"/>
    <property type="match status" value="1"/>
</dbReference>
<reference evidence="4 5" key="1">
    <citation type="journal article" date="2023" name="Plant Biotechnol. J.">
        <title>Chromosome-level wild Hevea brasiliensis genome provides new tools for genomic-assisted breeding and valuable loci to elevate rubber yield.</title>
        <authorList>
            <person name="Cheng H."/>
            <person name="Song X."/>
            <person name="Hu Y."/>
            <person name="Wu T."/>
            <person name="Yang Q."/>
            <person name="An Z."/>
            <person name="Feng S."/>
            <person name="Deng Z."/>
            <person name="Wu W."/>
            <person name="Zeng X."/>
            <person name="Tu M."/>
            <person name="Wang X."/>
            <person name="Huang H."/>
        </authorList>
    </citation>
    <scope>NUCLEOTIDE SEQUENCE [LARGE SCALE GENOMIC DNA]</scope>
    <source>
        <strain evidence="4">MT/VB/25A 57/8</strain>
    </source>
</reference>
<dbReference type="InterPro" id="IPR027417">
    <property type="entry name" value="P-loop_NTPase"/>
</dbReference>
<evidence type="ECO:0000259" key="2">
    <source>
        <dbReference type="Pfam" id="PF12169"/>
    </source>
</evidence>
<evidence type="ECO:0000313" key="5">
    <source>
        <dbReference type="Proteomes" id="UP001174677"/>
    </source>
</evidence>
<dbReference type="CDD" id="cd00009">
    <property type="entry name" value="AAA"/>
    <property type="match status" value="1"/>
</dbReference>
<feature type="compositionally biased region" description="Polar residues" evidence="1">
    <location>
        <begin position="168"/>
        <end position="181"/>
    </location>
</feature>
<sequence>MDNQAAKLSPSSFHDHISLLLAGSTNDRIEDMEESRKGAKKNRQRSSSSTAGFFHDPCQNCSSPSDHFCQSSGFTHATSSKVTTVEQPLKHGCDCNYIQPSSAPSVSKDAAVSPGGVDKIKTSHNSQRSGLGVAWQWSRMRQSIIRKNDAMGFQSTRHFKGYPRESPSEANCSQSQALSQENSREEIDPINQENLSDSAFKYAYFSRNDSQHTDREQKRLSVSEHRSSTSLSHKYQPKSFQQVVGHEINIKVIFNAVQRNKVAQLYLFHGPSGTGKTSTARIFAMALHCESTSLDKPCWTCRGCCRSLYMMDLCSGSRTTGFLRISTLLQCTSFAQAVPGFKVFIIEESHSLTAEAWDELLGILENTYSATLIFVLIAEDANMIPECISSKCQKFCFPRLNNMDVTLKLARIVAEEAITIEKDAVKLIVAKAEGSLKEAEHILDQLTLLGPRITSSMVGLVPQNKLINLLKAALSGDTKKTIITARELVATGVEAEAIIFQLTSLITDILTGVAINIPTHSAFAGPSKDEELLETESQFIDTQSDNLCYALKILLDAEKQPRSSFDNITWVYAALLQIASRDISDGISSGISFPKRTLKPLGDTIQSHSRNVASYHSTSNTYVQQNRCSRDLNITNASMEKTVKYKGKGVARELNLASMRDMDEIWLNILERIESRDIKQFLSSHVKLASLTVSSAANVIVHLMFKRAEAKLAAQMSEQSISKALETAIGCLVMVNMSLEPVELGIIKEDTASTNNFQSAECNHPREPHQKSFPEILYKANSGATLHQSTYRKLGSSSVSNPQLTELKDSTLIAEVQAARETEARSQILPFSGSLMQENQMRASTGPTTNSLGKDQLLLDVAQILRKEEPKHSWLSLSSFQQNDASVEPYSQDILFEIANVDKENRAKKGPKLPKGSSKVHEVNHLHENRESM</sequence>
<feature type="compositionally biased region" description="Basic and acidic residues" evidence="1">
    <location>
        <begin position="919"/>
        <end position="933"/>
    </location>
</feature>
<evidence type="ECO:0000256" key="1">
    <source>
        <dbReference type="SAM" id="MobiDB-lite"/>
    </source>
</evidence>
<dbReference type="Gene3D" id="3.40.50.300">
    <property type="entry name" value="P-loop containing nucleotide triphosphate hydrolases"/>
    <property type="match status" value="1"/>
</dbReference>
<name>A0ABQ9LGD8_HEVBR</name>
<feature type="region of interest" description="Disordered" evidence="1">
    <location>
        <begin position="208"/>
        <end position="231"/>
    </location>
</feature>
<feature type="region of interest" description="Disordered" evidence="1">
    <location>
        <begin position="28"/>
        <end position="51"/>
    </location>
</feature>
<dbReference type="SUPFAM" id="SSF48019">
    <property type="entry name" value="post-AAA+ oligomerization domain-like"/>
    <property type="match status" value="1"/>
</dbReference>
<feature type="region of interest" description="Disordered" evidence="1">
    <location>
        <begin position="157"/>
        <end position="186"/>
    </location>
</feature>
<dbReference type="InterPro" id="IPR054506">
    <property type="entry name" value="DnaA_N-like_STI"/>
</dbReference>
<feature type="compositionally biased region" description="Basic and acidic residues" evidence="1">
    <location>
        <begin position="209"/>
        <end position="227"/>
    </location>
</feature>
<dbReference type="EMBL" id="JARPOI010000012">
    <property type="protein sequence ID" value="KAJ9167014.1"/>
    <property type="molecule type" value="Genomic_DNA"/>
</dbReference>
<dbReference type="Proteomes" id="UP001174677">
    <property type="component" value="Chromosome 12"/>
</dbReference>
<dbReference type="PANTHER" id="PTHR11669">
    <property type="entry name" value="REPLICATION FACTOR C / DNA POLYMERASE III GAMMA-TAU SUBUNIT"/>
    <property type="match status" value="1"/>
</dbReference>
<gene>
    <name evidence="4" type="ORF">P3X46_021698</name>
</gene>
<proteinExistence type="predicted"/>
<evidence type="ECO:0000313" key="4">
    <source>
        <dbReference type="EMBL" id="KAJ9167014.1"/>
    </source>
</evidence>
<accession>A0ABQ9LGD8</accession>